<evidence type="ECO:0000256" key="12">
    <source>
        <dbReference type="SAM" id="Phobius"/>
    </source>
</evidence>
<feature type="compositionally biased region" description="Low complexity" evidence="11">
    <location>
        <begin position="81"/>
        <end position="91"/>
    </location>
</feature>
<feature type="coiled-coil region" evidence="10">
    <location>
        <begin position="210"/>
        <end position="237"/>
    </location>
</feature>
<evidence type="ECO:0000256" key="5">
    <source>
        <dbReference type="ARBA" id="ARBA00022946"/>
    </source>
</evidence>
<dbReference type="PANTHER" id="PTHR14360">
    <property type="entry name" value="PROTEIN FMP32, MITOCHONDRIAL"/>
    <property type="match status" value="1"/>
</dbReference>
<dbReference type="Pfam" id="PF07798">
    <property type="entry name" value="CCDC90-like"/>
    <property type="match status" value="1"/>
</dbReference>
<name>A0A1K0G656_9BASI</name>
<evidence type="ECO:0000313" key="14">
    <source>
        <dbReference type="EMBL" id="SYW79836.1"/>
    </source>
</evidence>
<evidence type="ECO:0000256" key="1">
    <source>
        <dbReference type="ARBA" id="ARBA00004167"/>
    </source>
</evidence>
<dbReference type="InterPro" id="IPR024461">
    <property type="entry name" value="CCDC90-like"/>
</dbReference>
<organism evidence="13 15">
    <name type="scientific">Ustilago bromivora</name>
    <dbReference type="NCBI Taxonomy" id="307758"/>
    <lineage>
        <taxon>Eukaryota</taxon>
        <taxon>Fungi</taxon>
        <taxon>Dikarya</taxon>
        <taxon>Basidiomycota</taxon>
        <taxon>Ustilaginomycotina</taxon>
        <taxon>Ustilaginomycetes</taxon>
        <taxon>Ustilaginales</taxon>
        <taxon>Ustilaginaceae</taxon>
        <taxon>Ustilago</taxon>
    </lineage>
</organism>
<evidence type="ECO:0000256" key="6">
    <source>
        <dbReference type="ARBA" id="ARBA00022989"/>
    </source>
</evidence>
<evidence type="ECO:0000256" key="2">
    <source>
        <dbReference type="ARBA" id="ARBA00004173"/>
    </source>
</evidence>
<dbReference type="Proteomes" id="UP000658997">
    <property type="component" value="Unassembled WGS sequence"/>
</dbReference>
<dbReference type="OrthoDB" id="889336at2759"/>
<evidence type="ECO:0000313" key="15">
    <source>
        <dbReference type="Proteomes" id="UP000179920"/>
    </source>
</evidence>
<feature type="compositionally biased region" description="Low complexity" evidence="11">
    <location>
        <begin position="103"/>
        <end position="115"/>
    </location>
</feature>
<dbReference type="AlphaFoldDB" id="A0A1K0G656"/>
<evidence type="ECO:0000256" key="9">
    <source>
        <dbReference type="ARBA" id="ARBA00023136"/>
    </source>
</evidence>
<dbReference type="Gene3D" id="1.20.5.340">
    <property type="match status" value="1"/>
</dbReference>
<evidence type="ECO:0000313" key="13">
    <source>
        <dbReference type="EMBL" id="SAM82950.1"/>
    </source>
</evidence>
<feature type="transmembrane region" description="Helical" evidence="12">
    <location>
        <begin position="289"/>
        <end position="308"/>
    </location>
</feature>
<proteinExistence type="inferred from homology"/>
<keyword evidence="9 12" id="KW-0472">Membrane</keyword>
<dbReference type="GO" id="GO:0005739">
    <property type="term" value="C:mitochondrion"/>
    <property type="evidence" value="ECO:0007669"/>
    <property type="project" value="UniProtKB-SubCell"/>
</dbReference>
<sequence length="312" mass="34292">MASIEFNIASASRGAMSLANASCRPLLSSASGMHLRPRVRGVAPIASLAPMRSFIRDSASSWSNSSSSWISFPLPHPNSPPQHGAAQQQQPPSLPHPLPARVFPSPSSSSSFSSSGTQPPYLKHFSTTSSLYASHHFDTQAFAQRLEASGISREQADVLTEALRDVIDESISNLAKGLVTREEGDQTNYTQKVDFTRLKSELQLLERNDFALMKSENERLMADVEKLKQRLREEITRTTAGVRLDLNLEKGRIRDESAVHALKIKEVDTRIESEIAGLRTSIQSAKFNVLQYLVGVATGAGALLLAYLRMFR</sequence>
<reference evidence="14" key="3">
    <citation type="submission" date="2018-08" db="EMBL/GenBank/DDBJ databases">
        <authorList>
            <person name="Guldener U."/>
        </authorList>
    </citation>
    <scope>NUCLEOTIDE SEQUENCE</scope>
    <source>
        <strain evidence="14">UB2</strain>
    </source>
</reference>
<keyword evidence="4 12" id="KW-0812">Transmembrane</keyword>
<protein>
    <submittedName>
        <fullName evidence="13">Related to middle part of C.elegans myosin heavy chain A</fullName>
    </submittedName>
</protein>
<dbReference type="FunFam" id="1.20.5.340:FF:000018">
    <property type="entry name" value="Mitochondrial protein FMP32"/>
    <property type="match status" value="1"/>
</dbReference>
<evidence type="ECO:0000313" key="16">
    <source>
        <dbReference type="Proteomes" id="UP000658997"/>
    </source>
</evidence>
<comment type="subcellular location">
    <subcellularLocation>
        <location evidence="1">Membrane</location>
        <topology evidence="1">Single-pass membrane protein</topology>
    </subcellularLocation>
    <subcellularLocation>
        <location evidence="2">Mitochondrion</location>
    </subcellularLocation>
</comment>
<reference evidence="15" key="2">
    <citation type="submission" date="2016-04" db="EMBL/GenBank/DDBJ databases">
        <authorList>
            <person name="Guldener U."/>
            <person name="Guldener U."/>
        </authorList>
    </citation>
    <scope>NUCLEOTIDE SEQUENCE [LARGE SCALE GENOMIC DNA]</scope>
    <source>
        <strain evidence="15">UB2112</strain>
    </source>
</reference>
<keyword evidence="6 12" id="KW-1133">Transmembrane helix</keyword>
<dbReference type="Proteomes" id="UP000179920">
    <property type="component" value="Chromosome IX"/>
</dbReference>
<dbReference type="PANTHER" id="PTHR14360:SF1">
    <property type="entry name" value="PROTEIN FMP32, MITOCHONDRIAL"/>
    <property type="match status" value="1"/>
</dbReference>
<evidence type="ECO:0000256" key="4">
    <source>
        <dbReference type="ARBA" id="ARBA00022692"/>
    </source>
</evidence>
<comment type="similarity">
    <text evidence="3">Belongs to the CCDC90 family.</text>
</comment>
<dbReference type="GO" id="GO:0016020">
    <property type="term" value="C:membrane"/>
    <property type="evidence" value="ECO:0007669"/>
    <property type="project" value="UniProtKB-SubCell"/>
</dbReference>
<keyword evidence="5" id="KW-0809">Transit peptide</keyword>
<reference evidence="13" key="1">
    <citation type="submission" date="2016-04" db="EMBL/GenBank/DDBJ databases">
        <authorList>
            <person name="Evans L.H."/>
            <person name="Alamgir A."/>
            <person name="Owens N."/>
            <person name="Weber N.D."/>
            <person name="Virtaneva K."/>
            <person name="Barbian K."/>
            <person name="Babar A."/>
            <person name="Rosenke K."/>
        </authorList>
    </citation>
    <scope>NUCLEOTIDE SEQUENCE</scope>
    <source>
        <strain evidence="13">UB2112</strain>
    </source>
</reference>
<evidence type="ECO:0000256" key="3">
    <source>
        <dbReference type="ARBA" id="ARBA00007224"/>
    </source>
</evidence>
<evidence type="ECO:0000256" key="8">
    <source>
        <dbReference type="ARBA" id="ARBA00023128"/>
    </source>
</evidence>
<keyword evidence="7 10" id="KW-0175">Coiled coil</keyword>
<evidence type="ECO:0000256" key="10">
    <source>
        <dbReference type="SAM" id="Coils"/>
    </source>
</evidence>
<keyword evidence="16" id="KW-1185">Reference proteome</keyword>
<feature type="region of interest" description="Disordered" evidence="11">
    <location>
        <begin position="73"/>
        <end position="119"/>
    </location>
</feature>
<dbReference type="EMBL" id="LT558125">
    <property type="protein sequence ID" value="SAM82950.1"/>
    <property type="molecule type" value="Genomic_DNA"/>
</dbReference>
<evidence type="ECO:0000256" key="11">
    <source>
        <dbReference type="SAM" id="MobiDB-lite"/>
    </source>
</evidence>
<gene>
    <name evidence="14" type="ORF">UBRO2_03255</name>
    <name evidence="13" type="ORF">UBRO_03495</name>
</gene>
<accession>A0A1K0G656</accession>
<dbReference type="EMBL" id="ULHB01000059">
    <property type="protein sequence ID" value="SYW79836.1"/>
    <property type="molecule type" value="Genomic_DNA"/>
</dbReference>
<evidence type="ECO:0000256" key="7">
    <source>
        <dbReference type="ARBA" id="ARBA00023054"/>
    </source>
</evidence>
<dbReference type="GO" id="GO:0033617">
    <property type="term" value="P:mitochondrial respiratory chain complex IV assembly"/>
    <property type="evidence" value="ECO:0007669"/>
    <property type="project" value="TreeGrafter"/>
</dbReference>
<keyword evidence="8" id="KW-0496">Mitochondrion</keyword>